<dbReference type="PhylomeDB" id="B1L661"/>
<evidence type="ECO:0000313" key="1">
    <source>
        <dbReference type="EMBL" id="ACB07940.1"/>
    </source>
</evidence>
<name>B1L661_KORCO</name>
<dbReference type="InParanoid" id="B1L661"/>
<keyword evidence="2" id="KW-1185">Reference proteome</keyword>
<evidence type="ECO:0000313" key="2">
    <source>
        <dbReference type="Proteomes" id="UP000001686"/>
    </source>
</evidence>
<accession>B1L661</accession>
<dbReference type="InterPro" id="IPR014729">
    <property type="entry name" value="Rossmann-like_a/b/a_fold"/>
</dbReference>
<dbReference type="eggNOG" id="arCOG00042">
    <property type="taxonomic scope" value="Archaea"/>
</dbReference>
<sequence length="224" mass="25751">MQMMDSPKNMTCSRCGSPNVIFIRRYSGELLCENCLRDSLLSRMRRTVSKYGLLSREDSILFLRTKLPYAGILFDLFIEMESKFPVKISSIDLDFKSRDEIVDLLREASRNLISSREKVVLPLILDDAVSLLLRSIFTGSPDFLIISGRLYFLLNELSNFVAPFIEISVEELSVLCGGSGYEVRDPYMRMVEELEEESPGIRFNILRFMERADFLRAMGLGNRK</sequence>
<dbReference type="Gene3D" id="3.40.50.620">
    <property type="entry name" value="HUPs"/>
    <property type="match status" value="1"/>
</dbReference>
<reference evidence="1 2" key="1">
    <citation type="journal article" date="2008" name="Proc. Natl. Acad. Sci. U.S.A.">
        <title>A korarchaeal genome reveals new insights into the evolution of the Archaea.</title>
        <authorList>
            <person name="Elkins J.G."/>
            <person name="Podar M."/>
            <person name="Graham D.E."/>
            <person name="Makarova K.S."/>
            <person name="Wolf Y."/>
            <person name="Randau L."/>
            <person name="Hedlund B.P."/>
            <person name="Brochier-Armanet C."/>
            <person name="Kunin V."/>
            <person name="Anderson I."/>
            <person name="Lapidus A."/>
            <person name="Goltsman E."/>
            <person name="Barry K."/>
            <person name="Koonin E.V."/>
            <person name="Hugenholtz P."/>
            <person name="Kyrpides N."/>
            <person name="Wanner G."/>
            <person name="Richardson P."/>
            <person name="Keller M."/>
            <person name="Stetter K.O."/>
        </authorList>
    </citation>
    <scope>NUCLEOTIDE SEQUENCE [LARGE SCALE GENOMIC DNA]</scope>
    <source>
        <strain evidence="2">OPF8</strain>
    </source>
</reference>
<organism evidence="1 2">
    <name type="scientific">Korarchaeum cryptofilum (strain OPF8)</name>
    <dbReference type="NCBI Taxonomy" id="374847"/>
    <lineage>
        <taxon>Archaea</taxon>
        <taxon>Thermoproteota</taxon>
        <taxon>Candidatus Korarchaeia</taxon>
        <taxon>Candidatus Korarchaeales</taxon>
        <taxon>Candidatus Korarchaeaceae</taxon>
        <taxon>Candidatus Korarchaeum</taxon>
    </lineage>
</organism>
<dbReference type="KEGG" id="kcr:Kcr_1194"/>
<dbReference type="EnsemblBacteria" id="ACB07940">
    <property type="protein sequence ID" value="ACB07940"/>
    <property type="gene ID" value="Kcr_1194"/>
</dbReference>
<dbReference type="HOGENOM" id="CLU_1232761_0_0_2"/>
<dbReference type="STRING" id="374847.Kcr_1194"/>
<dbReference type="AlphaFoldDB" id="B1L661"/>
<protein>
    <submittedName>
        <fullName evidence="1">tRNA(Ile)-lysidine synthase MesJ</fullName>
    </submittedName>
</protein>
<dbReference type="EMBL" id="CP000968">
    <property type="protein sequence ID" value="ACB07940.1"/>
    <property type="molecule type" value="Genomic_DNA"/>
</dbReference>
<proteinExistence type="predicted"/>
<gene>
    <name evidence="1" type="ordered locus">Kcr_1194</name>
</gene>
<dbReference type="Proteomes" id="UP000001686">
    <property type="component" value="Chromosome"/>
</dbReference>